<dbReference type="EMBL" id="MGEA01000037">
    <property type="protein sequence ID" value="OGL74053.1"/>
    <property type="molecule type" value="Genomic_DNA"/>
</dbReference>
<gene>
    <name evidence="3" type="ORF">A3C96_03000</name>
</gene>
<dbReference type="Proteomes" id="UP000177088">
    <property type="component" value="Unassembled WGS sequence"/>
</dbReference>
<keyword evidence="2" id="KW-1133">Transmembrane helix</keyword>
<protein>
    <submittedName>
        <fullName evidence="3">Uncharacterized protein</fullName>
    </submittedName>
</protein>
<name>A0A1F7U722_9BACT</name>
<evidence type="ECO:0000256" key="2">
    <source>
        <dbReference type="SAM" id="Phobius"/>
    </source>
</evidence>
<sequence>MANPEPLKPNTPTAVPPKPPAASSAFAGLRVSLMPSELGGHREISLQQWLLIGGIVIGSVLLVIGIGYGVMVGIRLSRSRTIAGITAQIEAREAAIVKAGNLVSEVERRNRQVRILKQTVNQHVRFTRLFAWLEGLTQPGVRFGSFSGDADNAFISLDAQAVNYEEAVRQVMAFRNDPRVLTLPFNSVSAKLGEGGRIEGAAFALPIKFDPKLLYEGAIPVQEPATEEAAVSAAPSAAAEPVNGDCGQSASLDANPCFLKLFETCSPGRMTLATAAMEYRYEIIGRRNQACQVRSEFVKSGNADWIGKEMTCGLDNNKTLPDALLAMLDQNYATCEGPLLEVMKVGASSRAVCNSNNICEVADGETSDSCPGDCPPRAAQPQ</sequence>
<feature type="region of interest" description="Disordered" evidence="1">
    <location>
        <begin position="1"/>
        <end position="20"/>
    </location>
</feature>
<dbReference type="AlphaFoldDB" id="A0A1F7U722"/>
<keyword evidence="2" id="KW-0472">Membrane</keyword>
<proteinExistence type="predicted"/>
<organism evidence="3 4">
    <name type="scientific">Candidatus Uhrbacteria bacterium RIFCSPHIGHO2_02_FULL_60_10</name>
    <dbReference type="NCBI Taxonomy" id="1802392"/>
    <lineage>
        <taxon>Bacteria</taxon>
        <taxon>Candidatus Uhriibacteriota</taxon>
    </lineage>
</organism>
<evidence type="ECO:0000256" key="1">
    <source>
        <dbReference type="SAM" id="MobiDB-lite"/>
    </source>
</evidence>
<accession>A0A1F7U722</accession>
<keyword evidence="2" id="KW-0812">Transmembrane</keyword>
<reference evidence="3 4" key="1">
    <citation type="journal article" date="2016" name="Nat. Commun.">
        <title>Thousands of microbial genomes shed light on interconnected biogeochemical processes in an aquifer system.</title>
        <authorList>
            <person name="Anantharaman K."/>
            <person name="Brown C.T."/>
            <person name="Hug L.A."/>
            <person name="Sharon I."/>
            <person name="Castelle C.J."/>
            <person name="Probst A.J."/>
            <person name="Thomas B.C."/>
            <person name="Singh A."/>
            <person name="Wilkins M.J."/>
            <person name="Karaoz U."/>
            <person name="Brodie E.L."/>
            <person name="Williams K.H."/>
            <person name="Hubbard S.S."/>
            <person name="Banfield J.F."/>
        </authorList>
    </citation>
    <scope>NUCLEOTIDE SEQUENCE [LARGE SCALE GENOMIC DNA]</scope>
</reference>
<comment type="caution">
    <text evidence="3">The sequence shown here is derived from an EMBL/GenBank/DDBJ whole genome shotgun (WGS) entry which is preliminary data.</text>
</comment>
<evidence type="ECO:0000313" key="3">
    <source>
        <dbReference type="EMBL" id="OGL74053.1"/>
    </source>
</evidence>
<feature type="transmembrane region" description="Helical" evidence="2">
    <location>
        <begin position="49"/>
        <end position="70"/>
    </location>
</feature>
<evidence type="ECO:0000313" key="4">
    <source>
        <dbReference type="Proteomes" id="UP000177088"/>
    </source>
</evidence>